<dbReference type="Proteomes" id="UP000253729">
    <property type="component" value="Unassembled WGS sequence"/>
</dbReference>
<gene>
    <name evidence="2" type="ORF">BDQ94DRAFT_141602</name>
</gene>
<dbReference type="EMBL" id="KZ852043">
    <property type="protein sequence ID" value="RDH34500.1"/>
    <property type="molecule type" value="Genomic_DNA"/>
</dbReference>
<feature type="region of interest" description="Disordered" evidence="1">
    <location>
        <begin position="1"/>
        <end position="21"/>
    </location>
</feature>
<sequence>MFFTEKQCRQDNGSISHSHPFPTPPHSTMHSSLYVCNCHSSCSPGNAMQMDGRGWEADGGWVEGREVVQLTCCNVCMYFISTLPWRAASAAGYRTDRLELKLCIVIGIGIPPLQLLSVHRSSGFHARYLVMGLSHYSALVFTDTDVSIYLTYRLCEE</sequence>
<accession>A0A3F3Q5N3</accession>
<dbReference type="GeneID" id="38134217"/>
<evidence type="ECO:0000256" key="1">
    <source>
        <dbReference type="SAM" id="MobiDB-lite"/>
    </source>
</evidence>
<dbReference type="AlphaFoldDB" id="A0A3F3Q5N3"/>
<dbReference type="RefSeq" id="XP_026627522.1">
    <property type="nucleotide sequence ID" value="XM_026765861.1"/>
</dbReference>
<protein>
    <submittedName>
        <fullName evidence="2">Uncharacterized protein</fullName>
    </submittedName>
</protein>
<keyword evidence="3" id="KW-1185">Reference proteome</keyword>
<proteinExistence type="predicted"/>
<evidence type="ECO:0000313" key="3">
    <source>
        <dbReference type="Proteomes" id="UP000253729"/>
    </source>
</evidence>
<reference evidence="2 3" key="1">
    <citation type="submission" date="2018-07" db="EMBL/GenBank/DDBJ databases">
        <title>The genomes of Aspergillus section Nigri reveals drivers in fungal speciation.</title>
        <authorList>
            <consortium name="DOE Joint Genome Institute"/>
            <person name="Vesth T.C."/>
            <person name="Nybo J."/>
            <person name="Theobald S."/>
            <person name="Brandl J."/>
            <person name="Frisvad J.C."/>
            <person name="Nielsen K.F."/>
            <person name="Lyhne E.K."/>
            <person name="Kogle M.E."/>
            <person name="Kuo A."/>
            <person name="Riley R."/>
            <person name="Clum A."/>
            <person name="Nolan M."/>
            <person name="Lipzen A."/>
            <person name="Salamov A."/>
            <person name="Henrissat B."/>
            <person name="Wiebenga A."/>
            <person name="De vries R.P."/>
            <person name="Grigoriev I.V."/>
            <person name="Mortensen U.H."/>
            <person name="Andersen M.R."/>
            <person name="Baker S.E."/>
        </authorList>
    </citation>
    <scope>NUCLEOTIDE SEQUENCE [LARGE SCALE GENOMIC DNA]</scope>
    <source>
        <strain evidence="2 3">CBS 139.54b</strain>
    </source>
</reference>
<name>A0A3F3Q5N3_9EURO</name>
<organism evidence="2 3">
    <name type="scientific">Aspergillus welwitschiae</name>
    <dbReference type="NCBI Taxonomy" id="1341132"/>
    <lineage>
        <taxon>Eukaryota</taxon>
        <taxon>Fungi</taxon>
        <taxon>Dikarya</taxon>
        <taxon>Ascomycota</taxon>
        <taxon>Pezizomycotina</taxon>
        <taxon>Eurotiomycetes</taxon>
        <taxon>Eurotiomycetidae</taxon>
        <taxon>Eurotiales</taxon>
        <taxon>Aspergillaceae</taxon>
        <taxon>Aspergillus</taxon>
        <taxon>Aspergillus subgen. Circumdati</taxon>
    </lineage>
</organism>
<evidence type="ECO:0000313" key="2">
    <source>
        <dbReference type="EMBL" id="RDH34500.1"/>
    </source>
</evidence>